<name>A0A1H2WFH1_9PSED</name>
<dbReference type="InterPro" id="IPR032508">
    <property type="entry name" value="FecR_C"/>
</dbReference>
<dbReference type="AlphaFoldDB" id="A0A1H2WFH1"/>
<dbReference type="InterPro" id="IPR032623">
    <property type="entry name" value="FecR_N"/>
</dbReference>
<dbReference type="Pfam" id="PF04773">
    <property type="entry name" value="FecR"/>
    <property type="match status" value="1"/>
</dbReference>
<organism evidence="4 5">
    <name type="scientific">Pseudomonas kuykendallii</name>
    <dbReference type="NCBI Taxonomy" id="1007099"/>
    <lineage>
        <taxon>Bacteria</taxon>
        <taxon>Pseudomonadati</taxon>
        <taxon>Pseudomonadota</taxon>
        <taxon>Gammaproteobacteria</taxon>
        <taxon>Pseudomonadales</taxon>
        <taxon>Pseudomonadaceae</taxon>
        <taxon>Pseudomonas</taxon>
    </lineage>
</organism>
<dbReference type="Gene3D" id="3.55.50.30">
    <property type="match status" value="1"/>
</dbReference>
<dbReference type="InterPro" id="IPR006860">
    <property type="entry name" value="FecR"/>
</dbReference>
<dbReference type="OrthoDB" id="8641865at2"/>
<feature type="domain" description="Protein FecR C-terminal" evidence="3">
    <location>
        <begin position="239"/>
        <end position="297"/>
    </location>
</feature>
<dbReference type="PANTHER" id="PTHR30273:SF2">
    <property type="entry name" value="PROTEIN FECR"/>
    <property type="match status" value="1"/>
</dbReference>
<gene>
    <name evidence="4" type="ORF">SAMN05216287_1531</name>
</gene>
<protein>
    <submittedName>
        <fullName evidence="4">FecR family protein</fullName>
    </submittedName>
</protein>
<proteinExistence type="predicted"/>
<reference evidence="5" key="1">
    <citation type="submission" date="2016-10" db="EMBL/GenBank/DDBJ databases">
        <authorList>
            <person name="Varghese N."/>
            <person name="Submissions S."/>
        </authorList>
    </citation>
    <scope>NUCLEOTIDE SEQUENCE [LARGE SCALE GENOMIC DNA]</scope>
    <source>
        <strain evidence="5">NRRL B-59562</strain>
    </source>
</reference>
<evidence type="ECO:0000259" key="2">
    <source>
        <dbReference type="Pfam" id="PF16220"/>
    </source>
</evidence>
<evidence type="ECO:0000313" key="5">
    <source>
        <dbReference type="Proteomes" id="UP000243778"/>
    </source>
</evidence>
<accession>A0A1H2WFH1</accession>
<evidence type="ECO:0000259" key="3">
    <source>
        <dbReference type="Pfam" id="PF16344"/>
    </source>
</evidence>
<dbReference type="RefSeq" id="WP_090226153.1">
    <property type="nucleotide sequence ID" value="NZ_FNNU01000002.1"/>
</dbReference>
<feature type="domain" description="FecR N-terminal" evidence="2">
    <location>
        <begin position="8"/>
        <end position="48"/>
    </location>
</feature>
<evidence type="ECO:0000313" key="4">
    <source>
        <dbReference type="EMBL" id="SDW79281.1"/>
    </source>
</evidence>
<dbReference type="STRING" id="1007099.SAMN05216287_1531"/>
<dbReference type="EMBL" id="FNNU01000002">
    <property type="protein sequence ID" value="SDW79281.1"/>
    <property type="molecule type" value="Genomic_DNA"/>
</dbReference>
<dbReference type="Pfam" id="PF16344">
    <property type="entry name" value="FecR_C"/>
    <property type="match status" value="1"/>
</dbReference>
<feature type="domain" description="FecR protein" evidence="1">
    <location>
        <begin position="105"/>
        <end position="197"/>
    </location>
</feature>
<dbReference type="InterPro" id="IPR012373">
    <property type="entry name" value="Ferrdict_sens_TM"/>
</dbReference>
<sequence length="317" mass="34682">MNEPATRAREWLVLLNSGRASAAQRAEAEAWRQASAANAEAWNRAQRLWGLIGELGSSAAAVDPVPLPAPRRRSRLGWAAPLAAAACLVIALWLPQERWVGWYADIHTGAGQLREVALEDGSILMLNGNTALDWDMHGGERRVRLYQGQADFQVAKDAKHPFVIQAGPARIRVTGTRFDVNYSGDRVLLSVSEGRVEASQEGQPAVAVTAQQQVLWQHGVLQAVQPLDASQALAWQRGRLVFRSQPLEEVFAELARYQDGRVLFLDDQARRLAVTGVFSRQQPQAIFDAIEATLPVRLTRLPGLLLVSASGAQAPAR</sequence>
<dbReference type="Proteomes" id="UP000243778">
    <property type="component" value="Unassembled WGS sequence"/>
</dbReference>
<dbReference type="PANTHER" id="PTHR30273">
    <property type="entry name" value="PERIPLASMIC SIGNAL SENSOR AND SIGMA FACTOR ACTIVATOR FECR-RELATED"/>
    <property type="match status" value="1"/>
</dbReference>
<keyword evidence="5" id="KW-1185">Reference proteome</keyword>
<evidence type="ECO:0000259" key="1">
    <source>
        <dbReference type="Pfam" id="PF04773"/>
    </source>
</evidence>
<dbReference type="Pfam" id="PF16220">
    <property type="entry name" value="DUF4880"/>
    <property type="match status" value="1"/>
</dbReference>
<dbReference type="GO" id="GO:0016989">
    <property type="term" value="F:sigma factor antagonist activity"/>
    <property type="evidence" value="ECO:0007669"/>
    <property type="project" value="TreeGrafter"/>
</dbReference>
<dbReference type="PIRSF" id="PIRSF018266">
    <property type="entry name" value="FecR"/>
    <property type="match status" value="1"/>
</dbReference>
<dbReference type="Gene3D" id="2.60.120.1440">
    <property type="match status" value="1"/>
</dbReference>